<dbReference type="RefSeq" id="WP_088118914.1">
    <property type="nucleotide sequence ID" value="NZ_NFDL01000013.1"/>
</dbReference>
<dbReference type="Proteomes" id="UP000195089">
    <property type="component" value="Unassembled WGS sequence"/>
</dbReference>
<sequence length="209" mass="24727">MTNFIDLEELSLILKINSSEIVERIVKQYTMDSKDIMDRFEISKQRLLALKKQGVLKEIKKGVFLIPDAEEMRKKQVEEKRLQKYSNYVLTPAYKKIEEDILIVNKLRFFDCLTMVNKSEDATEYNKHLKSTLHSIYEIFRDGGVLYFTLHKGFDEVENLQELKELEIVQRKFTKNEFIEFLESVEMRILGIQKVFGFASILNNLKTLK</sequence>
<evidence type="ECO:0000313" key="2">
    <source>
        <dbReference type="Proteomes" id="UP000195089"/>
    </source>
</evidence>
<evidence type="ECO:0000313" key="1">
    <source>
        <dbReference type="EMBL" id="OTY48340.1"/>
    </source>
</evidence>
<comment type="caution">
    <text evidence="1">The sequence shown here is derived from an EMBL/GenBank/DDBJ whole genome shotgun (WGS) entry which is preliminary data.</text>
</comment>
<protein>
    <submittedName>
        <fullName evidence="1">Uncharacterized protein</fullName>
    </submittedName>
</protein>
<reference evidence="1 2" key="1">
    <citation type="submission" date="2016-10" db="EMBL/GenBank/DDBJ databases">
        <title>Comparative genomics of Bacillus thuringiensis reveals a path to pathogens against multiple invertebrate hosts.</title>
        <authorList>
            <person name="Zheng J."/>
            <person name="Gao Q."/>
            <person name="Liu H."/>
            <person name="Peng D."/>
            <person name="Ruan L."/>
            <person name="Sun M."/>
        </authorList>
    </citation>
    <scope>NUCLEOTIDE SEQUENCE [LARGE SCALE GENOMIC DNA]</scope>
    <source>
        <strain evidence="1">BGSC 4BX1</strain>
    </source>
</reference>
<accession>A0A243BMD5</accession>
<proteinExistence type="predicted"/>
<organism evidence="1 2">
    <name type="scientific">Bacillus thuringiensis serovar pingluonsis</name>
    <dbReference type="NCBI Taxonomy" id="180881"/>
    <lineage>
        <taxon>Bacteria</taxon>
        <taxon>Bacillati</taxon>
        <taxon>Bacillota</taxon>
        <taxon>Bacilli</taxon>
        <taxon>Bacillales</taxon>
        <taxon>Bacillaceae</taxon>
        <taxon>Bacillus</taxon>
        <taxon>Bacillus cereus group</taxon>
    </lineage>
</organism>
<dbReference type="AlphaFoldDB" id="A0A243BMD5"/>
<name>A0A243BMD5_BACTU</name>
<gene>
    <name evidence="1" type="ORF">BK742_03765</name>
</gene>
<dbReference type="EMBL" id="NFDL01000013">
    <property type="protein sequence ID" value="OTY48340.1"/>
    <property type="molecule type" value="Genomic_DNA"/>
</dbReference>